<reference evidence="8 9" key="1">
    <citation type="submission" date="2020-02" db="EMBL/GenBank/DDBJ databases">
        <authorList>
            <person name="Li X.-J."/>
            <person name="Feng X.-M."/>
        </authorList>
    </citation>
    <scope>NUCLEOTIDE SEQUENCE [LARGE SCALE GENOMIC DNA]</scope>
    <source>
        <strain evidence="8 9">CGMCC 4.7225</strain>
    </source>
</reference>
<feature type="binding site" evidence="3">
    <location>
        <begin position="915"/>
        <end position="922"/>
    </location>
    <ligand>
        <name>ATP</name>
        <dbReference type="ChEBI" id="CHEBI:30616"/>
    </ligand>
</feature>
<keyword evidence="2 3" id="KW-0067">ATP-binding</keyword>
<dbReference type="InterPro" id="IPR002543">
    <property type="entry name" value="FtsK_dom"/>
</dbReference>
<dbReference type="InterPro" id="IPR050206">
    <property type="entry name" value="FtsK/SpoIIIE/SftA"/>
</dbReference>
<evidence type="ECO:0000256" key="4">
    <source>
        <dbReference type="SAM" id="Coils"/>
    </source>
</evidence>
<name>A0A6N9YT92_9ACTN</name>
<proteinExistence type="predicted"/>
<dbReference type="EMBL" id="JAAGOB010000015">
    <property type="protein sequence ID" value="NED98039.1"/>
    <property type="molecule type" value="Genomic_DNA"/>
</dbReference>
<comment type="caution">
    <text evidence="8">The sequence shown here is derived from an EMBL/GenBank/DDBJ whole genome shotgun (WGS) entry which is preliminary data.</text>
</comment>
<protein>
    <submittedName>
        <fullName evidence="8">Cell division protein FtsX</fullName>
    </submittedName>
</protein>
<gene>
    <name evidence="8" type="ORF">G1H11_22325</name>
</gene>
<keyword evidence="8" id="KW-0131">Cell cycle</keyword>
<evidence type="ECO:0000256" key="2">
    <source>
        <dbReference type="ARBA" id="ARBA00022840"/>
    </source>
</evidence>
<evidence type="ECO:0000256" key="6">
    <source>
        <dbReference type="SAM" id="Phobius"/>
    </source>
</evidence>
<dbReference type="PANTHER" id="PTHR22683">
    <property type="entry name" value="SPORULATION PROTEIN RELATED"/>
    <property type="match status" value="1"/>
</dbReference>
<dbReference type="GO" id="GO:0005524">
    <property type="term" value="F:ATP binding"/>
    <property type="evidence" value="ECO:0007669"/>
    <property type="project" value="UniProtKB-UniRule"/>
</dbReference>
<dbReference type="PROSITE" id="PS50901">
    <property type="entry name" value="FTSK"/>
    <property type="match status" value="2"/>
</dbReference>
<accession>A0A6N9YT92</accession>
<feature type="domain" description="FtsK" evidence="7">
    <location>
        <begin position="570"/>
        <end position="759"/>
    </location>
</feature>
<feature type="compositionally biased region" description="Gly residues" evidence="5">
    <location>
        <begin position="461"/>
        <end position="470"/>
    </location>
</feature>
<feature type="transmembrane region" description="Helical" evidence="6">
    <location>
        <begin position="80"/>
        <end position="98"/>
    </location>
</feature>
<evidence type="ECO:0000256" key="5">
    <source>
        <dbReference type="SAM" id="MobiDB-lite"/>
    </source>
</evidence>
<dbReference type="Pfam" id="PF01580">
    <property type="entry name" value="FtsK_SpoIIIE"/>
    <property type="match status" value="2"/>
</dbReference>
<feature type="region of interest" description="Disordered" evidence="5">
    <location>
        <begin position="389"/>
        <end position="482"/>
    </location>
</feature>
<keyword evidence="6" id="KW-0812">Transmembrane</keyword>
<dbReference type="InterPro" id="IPR003593">
    <property type="entry name" value="AAA+_ATPase"/>
</dbReference>
<feature type="transmembrane region" description="Helical" evidence="6">
    <location>
        <begin position="105"/>
        <end position="121"/>
    </location>
</feature>
<keyword evidence="4" id="KW-0175">Coiled coil</keyword>
<organism evidence="8 9">
    <name type="scientific">Phytoactinopolyspora alkaliphila</name>
    <dbReference type="NCBI Taxonomy" id="1783498"/>
    <lineage>
        <taxon>Bacteria</taxon>
        <taxon>Bacillati</taxon>
        <taxon>Actinomycetota</taxon>
        <taxon>Actinomycetes</taxon>
        <taxon>Jiangellales</taxon>
        <taxon>Jiangellaceae</taxon>
        <taxon>Phytoactinopolyspora</taxon>
    </lineage>
</organism>
<dbReference type="InterPro" id="IPR027417">
    <property type="entry name" value="P-loop_NTPase"/>
</dbReference>
<dbReference type="SUPFAM" id="SSF52540">
    <property type="entry name" value="P-loop containing nucleoside triphosphate hydrolases"/>
    <property type="match status" value="2"/>
</dbReference>
<keyword evidence="6" id="KW-1133">Transmembrane helix</keyword>
<evidence type="ECO:0000259" key="7">
    <source>
        <dbReference type="PROSITE" id="PS50901"/>
    </source>
</evidence>
<dbReference type="PANTHER" id="PTHR22683:SF1">
    <property type="entry name" value="TYPE VII SECRETION SYSTEM PROTEIN ESSC"/>
    <property type="match status" value="1"/>
</dbReference>
<feature type="coiled-coil region" evidence="4">
    <location>
        <begin position="120"/>
        <end position="158"/>
    </location>
</feature>
<dbReference type="Proteomes" id="UP000469185">
    <property type="component" value="Unassembled WGS sequence"/>
</dbReference>
<dbReference type="GO" id="GO:0003677">
    <property type="term" value="F:DNA binding"/>
    <property type="evidence" value="ECO:0007669"/>
    <property type="project" value="InterPro"/>
</dbReference>
<feature type="domain" description="FtsK" evidence="7">
    <location>
        <begin position="898"/>
        <end position="1088"/>
    </location>
</feature>
<keyword evidence="9" id="KW-1185">Reference proteome</keyword>
<evidence type="ECO:0000256" key="3">
    <source>
        <dbReference type="PROSITE-ProRule" id="PRU00289"/>
    </source>
</evidence>
<dbReference type="Gene3D" id="3.40.50.300">
    <property type="entry name" value="P-loop containing nucleotide triphosphate hydrolases"/>
    <property type="match status" value="3"/>
</dbReference>
<dbReference type="GO" id="GO:0051301">
    <property type="term" value="P:cell division"/>
    <property type="evidence" value="ECO:0007669"/>
    <property type="project" value="UniProtKB-KW"/>
</dbReference>
<evidence type="ECO:0000313" key="9">
    <source>
        <dbReference type="Proteomes" id="UP000469185"/>
    </source>
</evidence>
<sequence>MDEGSAHGTTAGGHAVTRPLSIGWGETVEIGDTRLVLEQGRGTDHGREVAVLRPPRFGAELTEDELEVATPPTKPRKQGFPWAMMLMPLMMGGAMFMFTQRAYSLVFAFGFPLMMLLNHYMQRRQQAKEHAEELAAWRRELQDVLDQLDEKAAIQRRHADDDEPDPDLVRSRIAARDRSLWNRRQDDDDFLAVRVGRGPVPAMVTGRRPRGATGQGADRDAHEEMRAELSSRAVLPHMPVVVPLAEHGLVAVAGPDDDVDACVRAVIMRLAATHSPADVSLAAVLGPGRAHVEAWLRWLPHTARRTGGVAPVAVGAGDGQSLLDLLCADQGGHGHTVCLLDEGAGVPRRAIEAVAQVALEHRLHLIWLGADPDQVPSATGVLVDLSLSAEGEPSSPSGLARSSLADARHTMEGSPSASTGAPGADARHTMEGSPSPALTGSALADSRHSMEGFPPPSASGDVGGLGGRGLVGSSQTGEGGQLGVVARRDRGGLAPLTTVDAVDLAPAWNSARLMTSYRDDAAVTLADTALPDMVRLPDLGSDLSDADDTDAVLHRWASSRGLRAQLGAGADGVVTIDLREDGPHGLVAGTTGAGKSELLQTLICSLALNNPPARISFLLVDYKGGAAFRECADLPHTVGYITDLTPALVQRALTSMHAELTTREHLLAEYGAKDLVALERDHPDAAPPSMLIVVDEFAALLSEVPDFVDGMVNIAQRGRSLGMHMLLATQRPAGVVTPQIKANTDLRIALRVASPDDSSDVIDAPDAAQLSRRTPGRAWLRRTGHGTRELVQAAWVGAREPRREGASIVDVTPFTAVQLTDAESAGGEQEDRLHPRTDLERLVSTAATAFARSGTPAPRKPWLPPLPDELALDVPAPATIPDGQVLIGLVDRPAQQEQAPLFADFAKAGHLLVYGASGAGKTELLRTIAASATAAAGEHPALIYGIDCGGGSLGVLEVLPSVGSIVVEQAMERIQRMIRMLHKTVEDRNAALAAYGAADIGALSARGVGMSRVYLLVDNLPSLVETLENGAALKRSHLEKLTAVLQEGRRCGVHVAATSPRRSGVPSAMQAGFGQRIVLRMTAEEDYQMLGAPSKVLDADTAPGRGLLGKHEVQIATVGGAGGAEQLDRLRALAEPVAARYQDRPAIQVPAMPTLVPTSILPPPERDALCVAVEAEFAGAVTMALTDAPLLVTGRARSGRTSFLAGVAQLAQRSSRPPLETVLMGPKAALVPSASFDLVLDDLPKAAAWASSVQPTADPLDWRLVLIDDAHEWERTWDAGGEAKTALETLATMAQHATATRTALVVATDPDEARSKGHIASVVPMVRRFRRAILLAPEMSDGTLVSVTVPMTTLEPMSGQGRGLLCSPGSTQIVQVISATAEAPGAVVGTEAGVA</sequence>
<keyword evidence="8" id="KW-0132">Cell division</keyword>
<evidence type="ECO:0000313" key="8">
    <source>
        <dbReference type="EMBL" id="NED98039.1"/>
    </source>
</evidence>
<feature type="binding site" evidence="3">
    <location>
        <begin position="589"/>
        <end position="596"/>
    </location>
    <ligand>
        <name>ATP</name>
        <dbReference type="ChEBI" id="CHEBI:30616"/>
    </ligand>
</feature>
<keyword evidence="6" id="KW-0472">Membrane</keyword>
<keyword evidence="1 3" id="KW-0547">Nucleotide-binding</keyword>
<evidence type="ECO:0000256" key="1">
    <source>
        <dbReference type="ARBA" id="ARBA00022741"/>
    </source>
</evidence>
<dbReference type="CDD" id="cd01127">
    <property type="entry name" value="TrwB_TraG_TraD_VirD4"/>
    <property type="match status" value="1"/>
</dbReference>
<dbReference type="SMART" id="SM00382">
    <property type="entry name" value="AAA"/>
    <property type="match status" value="3"/>
</dbReference>